<evidence type="ECO:0000313" key="12">
    <source>
        <dbReference type="Proteomes" id="UP000198588"/>
    </source>
</evidence>
<name>A0A1G5ZA80_9HYPH</name>
<reference evidence="11 12" key="1">
    <citation type="submission" date="2016-10" db="EMBL/GenBank/DDBJ databases">
        <authorList>
            <person name="de Groot N.N."/>
        </authorList>
    </citation>
    <scope>NUCLEOTIDE SEQUENCE [LARGE SCALE GENOMIC DNA]</scope>
    <source>
        <strain evidence="11 12">CGMCC 1.12097</strain>
    </source>
</reference>
<dbReference type="GO" id="GO:0005886">
    <property type="term" value="C:plasma membrane"/>
    <property type="evidence" value="ECO:0007669"/>
    <property type="project" value="UniProtKB-SubCell"/>
</dbReference>
<evidence type="ECO:0000256" key="10">
    <source>
        <dbReference type="SAM" id="Phobius"/>
    </source>
</evidence>
<feature type="transmembrane region" description="Helical" evidence="10">
    <location>
        <begin position="234"/>
        <end position="256"/>
    </location>
</feature>
<dbReference type="STRING" id="1165689.SAMN02927914_04509"/>
<comment type="similarity">
    <text evidence="9">Belongs to the binding-protein-dependent transport system permease family. LivHM subfamily.</text>
</comment>
<keyword evidence="8 10" id="KW-0472">Membrane</keyword>
<feature type="transmembrane region" description="Helical" evidence="10">
    <location>
        <begin position="186"/>
        <end position="205"/>
    </location>
</feature>
<keyword evidence="5 10" id="KW-0812">Transmembrane</keyword>
<evidence type="ECO:0000256" key="1">
    <source>
        <dbReference type="ARBA" id="ARBA00004651"/>
    </source>
</evidence>
<dbReference type="GO" id="GO:0015190">
    <property type="term" value="F:L-leucine transmembrane transporter activity"/>
    <property type="evidence" value="ECO:0007669"/>
    <property type="project" value="TreeGrafter"/>
</dbReference>
<dbReference type="GO" id="GO:0005304">
    <property type="term" value="F:L-valine transmembrane transporter activity"/>
    <property type="evidence" value="ECO:0007669"/>
    <property type="project" value="TreeGrafter"/>
</dbReference>
<dbReference type="PANTHER" id="PTHR11795">
    <property type="entry name" value="BRANCHED-CHAIN AMINO ACID TRANSPORT SYSTEM PERMEASE PROTEIN LIVH"/>
    <property type="match status" value="1"/>
</dbReference>
<dbReference type="InterPro" id="IPR001851">
    <property type="entry name" value="ABC_transp_permease"/>
</dbReference>
<dbReference type="Pfam" id="PF02653">
    <property type="entry name" value="BPD_transp_2"/>
    <property type="match status" value="1"/>
</dbReference>
<dbReference type="GO" id="GO:0042941">
    <property type="term" value="P:D-alanine transmembrane transport"/>
    <property type="evidence" value="ECO:0007669"/>
    <property type="project" value="TreeGrafter"/>
</dbReference>
<evidence type="ECO:0000256" key="2">
    <source>
        <dbReference type="ARBA" id="ARBA00022448"/>
    </source>
</evidence>
<evidence type="ECO:0000256" key="8">
    <source>
        <dbReference type="ARBA" id="ARBA00023136"/>
    </source>
</evidence>
<dbReference type="GO" id="GO:0015188">
    <property type="term" value="F:L-isoleucine transmembrane transporter activity"/>
    <property type="evidence" value="ECO:0007669"/>
    <property type="project" value="TreeGrafter"/>
</dbReference>
<dbReference type="AlphaFoldDB" id="A0A1G5ZA80"/>
<dbReference type="EMBL" id="FMXM01000015">
    <property type="protein sequence ID" value="SDA91395.1"/>
    <property type="molecule type" value="Genomic_DNA"/>
</dbReference>
<evidence type="ECO:0000256" key="9">
    <source>
        <dbReference type="ARBA" id="ARBA00037998"/>
    </source>
</evidence>
<evidence type="ECO:0000256" key="5">
    <source>
        <dbReference type="ARBA" id="ARBA00022692"/>
    </source>
</evidence>
<keyword evidence="6" id="KW-0029">Amino-acid transport</keyword>
<keyword evidence="4" id="KW-0997">Cell inner membrane</keyword>
<keyword evidence="7 10" id="KW-1133">Transmembrane helix</keyword>
<evidence type="ECO:0000313" key="11">
    <source>
        <dbReference type="EMBL" id="SDA91395.1"/>
    </source>
</evidence>
<keyword evidence="3" id="KW-1003">Cell membrane</keyword>
<dbReference type="InterPro" id="IPR052157">
    <property type="entry name" value="BCAA_transport_permease"/>
</dbReference>
<accession>A0A1G5ZA80</accession>
<evidence type="ECO:0000256" key="4">
    <source>
        <dbReference type="ARBA" id="ARBA00022519"/>
    </source>
</evidence>
<evidence type="ECO:0000256" key="6">
    <source>
        <dbReference type="ARBA" id="ARBA00022970"/>
    </source>
</evidence>
<dbReference type="Proteomes" id="UP000198588">
    <property type="component" value="Unassembled WGS sequence"/>
</dbReference>
<feature type="transmembrane region" description="Helical" evidence="10">
    <location>
        <begin position="277"/>
        <end position="300"/>
    </location>
</feature>
<feature type="transmembrane region" description="Helical" evidence="10">
    <location>
        <begin position="69"/>
        <end position="89"/>
    </location>
</feature>
<feature type="transmembrane region" description="Helical" evidence="10">
    <location>
        <begin position="101"/>
        <end position="124"/>
    </location>
</feature>
<dbReference type="GO" id="GO:0015192">
    <property type="term" value="F:L-phenylalanine transmembrane transporter activity"/>
    <property type="evidence" value="ECO:0007669"/>
    <property type="project" value="TreeGrafter"/>
</dbReference>
<comment type="subcellular location">
    <subcellularLocation>
        <location evidence="1">Cell membrane</location>
        <topology evidence="1">Multi-pass membrane protein</topology>
    </subcellularLocation>
</comment>
<dbReference type="GO" id="GO:0015808">
    <property type="term" value="P:L-alanine transport"/>
    <property type="evidence" value="ECO:0007669"/>
    <property type="project" value="TreeGrafter"/>
</dbReference>
<dbReference type="CDD" id="cd06582">
    <property type="entry name" value="TM_PBP1_LivH_like"/>
    <property type="match status" value="1"/>
</dbReference>
<proteinExistence type="inferred from homology"/>
<sequence>MRKDFAWFVRRGLLLCAILIVCAGIIGTVRADRYSTEQWFDLVAFGLTLGGVYALIALGYSMVYGVLRLINFAHGDTMTVGVFIAYFVARGLEHTKLFETSPAVAVAIILIVGAVVSALVALLVERFAYRPVRASGGFAPLITSIGMSFLLQQTCRGMFGSGVKAYPDPGWLQGSMRIGTFSVPNVEVMVLCAAALVMAGLYLVVNGTRMGTAMRATAEDPRAAVLMGIDINKVIAFTFLLGGLTAGVGGVLYALIYKQVYFMMGFLPGIKAFGAAVLGGIGSIPGAMAGGIILGLAEGIGPTLILDGLGIPAPYQLRDLFAFALLITVLICRPQGLFGEAPARRA</sequence>
<evidence type="ECO:0000256" key="7">
    <source>
        <dbReference type="ARBA" id="ARBA00022989"/>
    </source>
</evidence>
<dbReference type="GO" id="GO:1903806">
    <property type="term" value="P:L-isoleucine import across plasma membrane"/>
    <property type="evidence" value="ECO:0007669"/>
    <property type="project" value="TreeGrafter"/>
</dbReference>
<gene>
    <name evidence="11" type="ORF">SAMN02927914_04509</name>
</gene>
<dbReference type="PANTHER" id="PTHR11795:SF371">
    <property type="entry name" value="HIGH-AFFINITY BRANCHED-CHAIN AMINO ACID TRANSPORT SYSTEM PERMEASE PROTEIN LIVH"/>
    <property type="match status" value="1"/>
</dbReference>
<organism evidence="11 12">
    <name type="scientific">Mesorhizobium qingshengii</name>
    <dbReference type="NCBI Taxonomy" id="1165689"/>
    <lineage>
        <taxon>Bacteria</taxon>
        <taxon>Pseudomonadati</taxon>
        <taxon>Pseudomonadota</taxon>
        <taxon>Alphaproteobacteria</taxon>
        <taxon>Hyphomicrobiales</taxon>
        <taxon>Phyllobacteriaceae</taxon>
        <taxon>Mesorhizobium</taxon>
    </lineage>
</organism>
<evidence type="ECO:0000256" key="3">
    <source>
        <dbReference type="ARBA" id="ARBA00022475"/>
    </source>
</evidence>
<dbReference type="RefSeq" id="WP_167365198.1">
    <property type="nucleotide sequence ID" value="NZ_FMXM01000015.1"/>
</dbReference>
<keyword evidence="2" id="KW-0813">Transport</keyword>
<feature type="transmembrane region" description="Helical" evidence="10">
    <location>
        <begin position="41"/>
        <end position="62"/>
    </location>
</feature>
<protein>
    <submittedName>
        <fullName evidence="11">Branched-chain amino acid transport system permease protein</fullName>
    </submittedName>
</protein>